<dbReference type="Gene3D" id="1.10.3020.20">
    <property type="match status" value="1"/>
</dbReference>
<feature type="domain" description="Xaa-Pro dipeptidyl-peptidase-like" evidence="1">
    <location>
        <begin position="66"/>
        <end position="256"/>
    </location>
</feature>
<dbReference type="InterPro" id="IPR029058">
    <property type="entry name" value="AB_hydrolase_fold"/>
</dbReference>
<gene>
    <name evidence="2" type="ORF">PGRAN_14043</name>
</gene>
<dbReference type="InterPro" id="IPR000383">
    <property type="entry name" value="Xaa-Pro-like_dom"/>
</dbReference>
<dbReference type="InterPro" id="IPR050585">
    <property type="entry name" value="Xaa-Pro_dipeptidyl-ppase/CocE"/>
</dbReference>
<proteinExistence type="predicted"/>
<dbReference type="Pfam" id="PF02129">
    <property type="entry name" value="Peptidase_S15"/>
    <property type="match status" value="1"/>
</dbReference>
<accession>W7B721</accession>
<evidence type="ECO:0000313" key="3">
    <source>
        <dbReference type="Proteomes" id="UP000019253"/>
    </source>
</evidence>
<keyword evidence="2" id="KW-0378">Hydrolase</keyword>
<dbReference type="GO" id="GO:0016787">
    <property type="term" value="F:hydrolase activity"/>
    <property type="evidence" value="ECO:0007669"/>
    <property type="project" value="UniProtKB-KW"/>
</dbReference>
<dbReference type="AlphaFoldDB" id="W7B721"/>
<comment type="caution">
    <text evidence="2">The sequence shown here is derived from an EMBL/GenBank/DDBJ whole genome shotgun (WGS) entry which is preliminary data.</text>
</comment>
<dbReference type="PANTHER" id="PTHR43056:SF10">
    <property type="entry name" value="COCE_NOND FAMILY, PUTATIVE (AFU_ORTHOLOGUE AFUA_7G00600)-RELATED"/>
    <property type="match status" value="1"/>
</dbReference>
<dbReference type="Gene3D" id="3.40.50.1820">
    <property type="entry name" value="alpha/beta hydrolase"/>
    <property type="match status" value="1"/>
</dbReference>
<name>W7B721_9LIST</name>
<evidence type="ECO:0000259" key="1">
    <source>
        <dbReference type="Pfam" id="PF02129"/>
    </source>
</evidence>
<dbReference type="PANTHER" id="PTHR43056">
    <property type="entry name" value="PEPTIDASE S9 PROLYL OLIGOPEPTIDASE"/>
    <property type="match status" value="1"/>
</dbReference>
<dbReference type="EMBL" id="AODD01000026">
    <property type="protein sequence ID" value="EUJ21722.1"/>
    <property type="molecule type" value="Genomic_DNA"/>
</dbReference>
<dbReference type="SUPFAM" id="SSF53474">
    <property type="entry name" value="alpha/beta-Hydrolases"/>
    <property type="match status" value="1"/>
</dbReference>
<organism evidence="2 3">
    <name type="scientific">Listeria grandensis FSL F6-0971</name>
    <dbReference type="NCBI Taxonomy" id="1265819"/>
    <lineage>
        <taxon>Bacteria</taxon>
        <taxon>Bacillati</taxon>
        <taxon>Bacillota</taxon>
        <taxon>Bacilli</taxon>
        <taxon>Bacillales</taxon>
        <taxon>Listeriaceae</taxon>
        <taxon>Listeria</taxon>
    </lineage>
</organism>
<dbReference type="Proteomes" id="UP000019253">
    <property type="component" value="Unassembled WGS sequence"/>
</dbReference>
<protein>
    <submittedName>
        <fullName evidence="2">CocE/NonD family hydrolase</fullName>
    </submittedName>
</protein>
<dbReference type="NCBIfam" id="TIGR00976">
    <property type="entry name" value="CocE_NonD"/>
    <property type="match status" value="1"/>
</dbReference>
<dbReference type="PATRIC" id="fig|1265819.5.peg.2806"/>
<evidence type="ECO:0000313" key="2">
    <source>
        <dbReference type="EMBL" id="EUJ21722.1"/>
    </source>
</evidence>
<dbReference type="InterPro" id="IPR005674">
    <property type="entry name" value="CocE/Ser_esterase"/>
</dbReference>
<reference evidence="2 3" key="1">
    <citation type="journal article" date="2014" name="Int. J. Syst. Evol. Microbiol.">
        <title>Listeria floridensis sp. nov., Listeria aquatica sp. nov., Listeria cornellensis sp. nov., Listeria riparia sp. nov. and Listeria grandensis sp. nov., from agricultural and natural environments.</title>
        <authorList>
            <person name="den Bakker H.C."/>
            <person name="Warchocki S."/>
            <person name="Wright E.M."/>
            <person name="Allred A.F."/>
            <person name="Ahlstrom C."/>
            <person name="Manuel C.S."/>
            <person name="Stasiewicz M.J."/>
            <person name="Burrell A."/>
            <person name="Roof S."/>
            <person name="Strawn L."/>
            <person name="Fortes E.D."/>
            <person name="Nightingale K.K."/>
            <person name="Kephart D."/>
            <person name="Wiedmann M."/>
        </authorList>
    </citation>
    <scope>NUCLEOTIDE SEQUENCE [LARGE SCALE GENOMIC DNA]</scope>
    <source>
        <strain evidence="3">FSL F6-971</strain>
    </source>
</reference>
<keyword evidence="3" id="KW-1185">Reference proteome</keyword>
<dbReference type="STRING" id="1265819.PGRAN_14043"/>
<sequence length="342" mass="37746">MTAKVTEKMCFSSSFEYLDNGIEHGVLSPFETKEMLLRKGQLIAEGFKPLTCDIKMLKDVPVKLRDGVTIYTDIYLPVTEEKVPALIAWSPYGKSAGTAPRYKNLFNMLGMGNGWNSGLTKFEAPDPAYWCAHGYAVCNPDMRGIAHSEGDTTMIGSQEAEDGYDLVEWLASQSWSNGNTALTGTSYLAFSQWFIASAQPPHLTCINPTEGLADGYRDLAFIGGIPDENFIDRLQVNHVSAKGAQREDLVKEMSAYPMADADIWKDKIADASKITVPAFVIASYSNTLHTWVHSVRGAHWAQQKSGFVFTIVKNGHITMMKAIQKSYVDSLIIICSKKTMVG</sequence>